<evidence type="ECO:0000256" key="1">
    <source>
        <dbReference type="SAM" id="MobiDB-lite"/>
    </source>
</evidence>
<name>A0ABN9RJP1_9DINO</name>
<feature type="compositionally biased region" description="Basic residues" evidence="1">
    <location>
        <begin position="54"/>
        <end position="72"/>
    </location>
</feature>
<feature type="region of interest" description="Disordered" evidence="1">
    <location>
        <begin position="174"/>
        <end position="193"/>
    </location>
</feature>
<keyword evidence="3" id="KW-1185">Reference proteome</keyword>
<accession>A0ABN9RJP1</accession>
<gene>
    <name evidence="2" type="ORF">PCOR1329_LOCUS20953</name>
</gene>
<proteinExistence type="predicted"/>
<dbReference type="EMBL" id="CAUYUJ010006830">
    <property type="protein sequence ID" value="CAK0818806.1"/>
    <property type="molecule type" value="Genomic_DNA"/>
</dbReference>
<feature type="compositionally biased region" description="Low complexity" evidence="1">
    <location>
        <begin position="100"/>
        <end position="117"/>
    </location>
</feature>
<feature type="compositionally biased region" description="Basic and acidic residues" evidence="1">
    <location>
        <begin position="136"/>
        <end position="153"/>
    </location>
</feature>
<feature type="compositionally biased region" description="Low complexity" evidence="1">
    <location>
        <begin position="174"/>
        <end position="186"/>
    </location>
</feature>
<dbReference type="Proteomes" id="UP001189429">
    <property type="component" value="Unassembled WGS sequence"/>
</dbReference>
<comment type="caution">
    <text evidence="2">The sequence shown here is derived from an EMBL/GenBank/DDBJ whole genome shotgun (WGS) entry which is preliminary data.</text>
</comment>
<feature type="compositionally biased region" description="Low complexity" evidence="1">
    <location>
        <begin position="42"/>
        <end position="53"/>
    </location>
</feature>
<reference evidence="2" key="1">
    <citation type="submission" date="2023-10" db="EMBL/GenBank/DDBJ databases">
        <authorList>
            <person name="Chen Y."/>
            <person name="Shah S."/>
            <person name="Dougan E. K."/>
            <person name="Thang M."/>
            <person name="Chan C."/>
        </authorList>
    </citation>
    <scope>NUCLEOTIDE SEQUENCE [LARGE SCALE GENOMIC DNA]</scope>
</reference>
<protein>
    <submittedName>
        <fullName evidence="2">Uncharacterized protein</fullName>
    </submittedName>
</protein>
<feature type="non-terminal residue" evidence="2">
    <location>
        <position position="1"/>
    </location>
</feature>
<sequence length="442" mass="47395">SSPHLGSVPVGARLPCQGGPPGSSLGAVGPRGARWATGRPAWGSSWGTPGRPGRPWRRCRQSRARRWPRWRSRVCGAESTTPPSGWAGAIQRRGWPTGTPGASPSGRRPRGRASSAPESGWWSWRKSAGGASGPPRGERTADCRRLLRGDRRPAPGPPRLPEDELRCGRRGAAGRVAAAPAGPQRGHGVHDADLPGGAGAACAHRAGRGRADGRRAGRGVLAVAVRNPVGREQLRGLTEAQVEKWREPTETRVGTLRVHEDSAGELGLFWATKIGGPSHGFDFEGQCLLPLLCNARHKVVLVTAEEFPHNPCGRAHFRLLWVAGSEPPRAVLWLEGVHMDGAVWEHGAHVPRLDGPVLEHAVAKAVAMGVGLSVSSHLRQELARVAGGRGEVRQVNDAVVLRPSNGVVEASDYLDSRHDWVQMKEEVTGRHSRALFEPRAER</sequence>
<evidence type="ECO:0000313" key="2">
    <source>
        <dbReference type="EMBL" id="CAK0818806.1"/>
    </source>
</evidence>
<feature type="region of interest" description="Disordered" evidence="1">
    <location>
        <begin position="1"/>
        <end position="166"/>
    </location>
</feature>
<organism evidence="2 3">
    <name type="scientific">Prorocentrum cordatum</name>
    <dbReference type="NCBI Taxonomy" id="2364126"/>
    <lineage>
        <taxon>Eukaryota</taxon>
        <taxon>Sar</taxon>
        <taxon>Alveolata</taxon>
        <taxon>Dinophyceae</taxon>
        <taxon>Prorocentrales</taxon>
        <taxon>Prorocentraceae</taxon>
        <taxon>Prorocentrum</taxon>
    </lineage>
</organism>
<evidence type="ECO:0000313" key="3">
    <source>
        <dbReference type="Proteomes" id="UP001189429"/>
    </source>
</evidence>